<organism evidence="2 3">
    <name type="scientific">Botryotinia convoluta</name>
    <dbReference type="NCBI Taxonomy" id="54673"/>
    <lineage>
        <taxon>Eukaryota</taxon>
        <taxon>Fungi</taxon>
        <taxon>Dikarya</taxon>
        <taxon>Ascomycota</taxon>
        <taxon>Pezizomycotina</taxon>
        <taxon>Leotiomycetes</taxon>
        <taxon>Helotiales</taxon>
        <taxon>Sclerotiniaceae</taxon>
        <taxon>Botryotinia</taxon>
    </lineage>
</organism>
<proteinExistence type="predicted"/>
<sequence>MSGVRVTNHSLWSQWDDDTLNRKADAKRSGDAQDYADRHIARKILKKQQEWTLEQIMIKKNAGMDDPDNNKDRYIAIAISNRIQKETREEVREQAEKAMANLSMNNSSNHTNNRETANNDRNQEVLSREPHPSARHHTGKRDRSASRTRKSKKPATDSTKTGTSKTSSSNPPTTGSLHPPNPPAASSSNSRKHPTTGSSNPPTTGSLNPPNPPASSSSKPPGLSTGSSNAPNRFITSPSNSRIHPTTGSLHLPKPPAPSSSDSRKPPITGSSNAPKPPTASSSKRPIPSTSAPTPKPTKPTTVVVDPSNSTSGSGPKPMTEEELYKQDANGLYSCKKGCVDRVFNNPNNRKRHYDERHSENTPAFPCPLGTVCTDIVFLHILPRKRIKKPRQDLIKNENYKDRGTTALGISIIQIERTPRSIEKVGFLFKDTTLKDPYLLFQIKFTRPE</sequence>
<evidence type="ECO:0000256" key="1">
    <source>
        <dbReference type="SAM" id="MobiDB-lite"/>
    </source>
</evidence>
<evidence type="ECO:0000313" key="2">
    <source>
        <dbReference type="EMBL" id="TGO48109.1"/>
    </source>
</evidence>
<protein>
    <submittedName>
        <fullName evidence="2">Uncharacterized protein</fullName>
    </submittedName>
</protein>
<feature type="compositionally biased region" description="Basic and acidic residues" evidence="1">
    <location>
        <begin position="117"/>
        <end position="132"/>
    </location>
</feature>
<dbReference type="Proteomes" id="UP000297527">
    <property type="component" value="Unassembled WGS sequence"/>
</dbReference>
<dbReference type="EMBL" id="PQXN01000250">
    <property type="protein sequence ID" value="TGO48109.1"/>
    <property type="molecule type" value="Genomic_DNA"/>
</dbReference>
<feature type="compositionally biased region" description="Basic residues" evidence="1">
    <location>
        <begin position="133"/>
        <end position="153"/>
    </location>
</feature>
<feature type="compositionally biased region" description="Low complexity" evidence="1">
    <location>
        <begin position="286"/>
        <end position="308"/>
    </location>
</feature>
<feature type="compositionally biased region" description="Polar residues" evidence="1">
    <location>
        <begin position="269"/>
        <end position="284"/>
    </location>
</feature>
<gene>
    <name evidence="2" type="ORF">BCON_0251g00170</name>
</gene>
<feature type="region of interest" description="Disordered" evidence="1">
    <location>
        <begin position="101"/>
        <end position="320"/>
    </location>
</feature>
<reference evidence="2 3" key="1">
    <citation type="submission" date="2017-12" db="EMBL/GenBank/DDBJ databases">
        <title>Comparative genomics of Botrytis spp.</title>
        <authorList>
            <person name="Valero-Jimenez C.A."/>
            <person name="Tapia P."/>
            <person name="Veloso J."/>
            <person name="Silva-Moreno E."/>
            <person name="Staats M."/>
            <person name="Valdes J.H."/>
            <person name="Van Kan J.A.L."/>
        </authorList>
    </citation>
    <scope>NUCLEOTIDE SEQUENCE [LARGE SCALE GENOMIC DNA]</scope>
    <source>
        <strain evidence="2 3">MUCL11595</strain>
    </source>
</reference>
<dbReference type="OrthoDB" id="3550675at2759"/>
<feature type="compositionally biased region" description="Low complexity" evidence="1">
    <location>
        <begin position="184"/>
        <end position="228"/>
    </location>
</feature>
<evidence type="ECO:0000313" key="3">
    <source>
        <dbReference type="Proteomes" id="UP000297527"/>
    </source>
</evidence>
<feature type="compositionally biased region" description="Low complexity" evidence="1">
    <location>
        <begin position="158"/>
        <end position="176"/>
    </location>
</feature>
<name>A0A4Z1HGE5_9HELO</name>
<keyword evidence="3" id="KW-1185">Reference proteome</keyword>
<feature type="compositionally biased region" description="Polar residues" evidence="1">
    <location>
        <begin position="229"/>
        <end position="249"/>
    </location>
</feature>
<accession>A0A4Z1HGE5</accession>
<comment type="caution">
    <text evidence="2">The sequence shown here is derived from an EMBL/GenBank/DDBJ whole genome shotgun (WGS) entry which is preliminary data.</text>
</comment>
<dbReference type="AlphaFoldDB" id="A0A4Z1HGE5"/>